<dbReference type="InterPro" id="IPR036396">
    <property type="entry name" value="Cyt_P450_sf"/>
</dbReference>
<dbReference type="SUPFAM" id="SSF48264">
    <property type="entry name" value="Cytochrome P450"/>
    <property type="match status" value="1"/>
</dbReference>
<keyword evidence="3 4" id="KW-0408">Iron</keyword>
<evidence type="ECO:0000256" key="3">
    <source>
        <dbReference type="ARBA" id="ARBA00023004"/>
    </source>
</evidence>
<dbReference type="EMBL" id="CAJHNH020004339">
    <property type="protein sequence ID" value="CAG5130919.1"/>
    <property type="molecule type" value="Genomic_DNA"/>
</dbReference>
<organism evidence="6 7">
    <name type="scientific">Candidula unifasciata</name>
    <dbReference type="NCBI Taxonomy" id="100452"/>
    <lineage>
        <taxon>Eukaryota</taxon>
        <taxon>Metazoa</taxon>
        <taxon>Spiralia</taxon>
        <taxon>Lophotrochozoa</taxon>
        <taxon>Mollusca</taxon>
        <taxon>Gastropoda</taxon>
        <taxon>Heterobranchia</taxon>
        <taxon>Euthyneura</taxon>
        <taxon>Panpulmonata</taxon>
        <taxon>Eupulmonata</taxon>
        <taxon>Stylommatophora</taxon>
        <taxon>Helicina</taxon>
        <taxon>Helicoidea</taxon>
        <taxon>Geomitridae</taxon>
        <taxon>Candidula</taxon>
    </lineage>
</organism>
<dbReference type="Gene3D" id="1.10.630.10">
    <property type="entry name" value="Cytochrome P450"/>
    <property type="match status" value="1"/>
</dbReference>
<dbReference type="Proteomes" id="UP000678393">
    <property type="component" value="Unassembled WGS sequence"/>
</dbReference>
<protein>
    <recommendedName>
        <fullName evidence="8">Cytochrome P450</fullName>
    </recommendedName>
</protein>
<keyword evidence="5" id="KW-0560">Oxidoreductase</keyword>
<dbReference type="PANTHER" id="PTHR24300">
    <property type="entry name" value="CYTOCHROME P450 508A4-RELATED"/>
    <property type="match status" value="1"/>
</dbReference>
<dbReference type="InterPro" id="IPR002401">
    <property type="entry name" value="Cyt_P450_E_grp-I"/>
</dbReference>
<feature type="binding site" description="axial binding residue" evidence="4">
    <location>
        <position position="83"/>
    </location>
    <ligand>
        <name>heme</name>
        <dbReference type="ChEBI" id="CHEBI:30413"/>
    </ligand>
    <ligandPart>
        <name>Fe</name>
        <dbReference type="ChEBI" id="CHEBI:18248"/>
    </ligandPart>
</feature>
<dbReference type="InterPro" id="IPR050182">
    <property type="entry name" value="Cytochrome_P450_fam2"/>
</dbReference>
<evidence type="ECO:0000256" key="2">
    <source>
        <dbReference type="ARBA" id="ARBA00022723"/>
    </source>
</evidence>
<dbReference type="GO" id="GO:0020037">
    <property type="term" value="F:heme binding"/>
    <property type="evidence" value="ECO:0007669"/>
    <property type="project" value="InterPro"/>
</dbReference>
<comment type="caution">
    <text evidence="6">The sequence shown here is derived from an EMBL/GenBank/DDBJ whole genome shotgun (WGS) entry which is preliminary data.</text>
</comment>
<proteinExistence type="inferred from homology"/>
<keyword evidence="5" id="KW-0503">Monooxygenase</keyword>
<keyword evidence="7" id="KW-1185">Reference proteome</keyword>
<comment type="cofactor">
    <cofactor evidence="4">
        <name>heme</name>
        <dbReference type="ChEBI" id="CHEBI:30413"/>
    </cofactor>
</comment>
<keyword evidence="2 4" id="KW-0479">Metal-binding</keyword>
<reference evidence="6" key="1">
    <citation type="submission" date="2021-04" db="EMBL/GenBank/DDBJ databases">
        <authorList>
            <consortium name="Molecular Ecology Group"/>
        </authorList>
    </citation>
    <scope>NUCLEOTIDE SEQUENCE</scope>
</reference>
<evidence type="ECO:0000256" key="5">
    <source>
        <dbReference type="RuleBase" id="RU000461"/>
    </source>
</evidence>
<evidence type="ECO:0008006" key="8">
    <source>
        <dbReference type="Google" id="ProtNLM"/>
    </source>
</evidence>
<evidence type="ECO:0000313" key="7">
    <source>
        <dbReference type="Proteomes" id="UP000678393"/>
    </source>
</evidence>
<dbReference type="PRINTS" id="PR00463">
    <property type="entry name" value="EP450I"/>
</dbReference>
<dbReference type="PROSITE" id="PS00086">
    <property type="entry name" value="CYTOCHROME_P450"/>
    <property type="match status" value="1"/>
</dbReference>
<name>A0A8S3ZNH6_9EUPU</name>
<dbReference type="InterPro" id="IPR017972">
    <property type="entry name" value="Cyt_P450_CS"/>
</dbReference>
<dbReference type="GO" id="GO:0004497">
    <property type="term" value="F:monooxygenase activity"/>
    <property type="evidence" value="ECO:0007669"/>
    <property type="project" value="UniProtKB-KW"/>
</dbReference>
<evidence type="ECO:0000313" key="6">
    <source>
        <dbReference type="EMBL" id="CAG5130919.1"/>
    </source>
</evidence>
<dbReference type="InterPro" id="IPR001128">
    <property type="entry name" value="Cyt_P450"/>
</dbReference>
<accession>A0A8S3ZNH6</accession>
<dbReference type="GO" id="GO:0016705">
    <property type="term" value="F:oxidoreductase activity, acting on paired donors, with incorporation or reduction of molecular oxygen"/>
    <property type="evidence" value="ECO:0007669"/>
    <property type="project" value="InterPro"/>
</dbReference>
<sequence>METQRFASLVPIGIVREVSDTFKVGGFTFPKGSILWPVLDSVHYEKKIWGDPENFRPERFIDKNGALINREELIPFSIGRRICLGEALAKMELFLFLSAMFQRFKFQPADSSGNLPTLKESFGATCVPQPFKLKFIERSRQI</sequence>
<comment type="similarity">
    <text evidence="1 5">Belongs to the cytochrome P450 family.</text>
</comment>
<keyword evidence="4 5" id="KW-0349">Heme</keyword>
<dbReference type="OrthoDB" id="6081913at2759"/>
<dbReference type="Pfam" id="PF00067">
    <property type="entry name" value="p450"/>
    <property type="match status" value="1"/>
</dbReference>
<gene>
    <name evidence="6" type="ORF">CUNI_LOCUS16477</name>
</gene>
<evidence type="ECO:0000256" key="1">
    <source>
        <dbReference type="ARBA" id="ARBA00010617"/>
    </source>
</evidence>
<dbReference type="GO" id="GO:0005506">
    <property type="term" value="F:iron ion binding"/>
    <property type="evidence" value="ECO:0007669"/>
    <property type="project" value="InterPro"/>
</dbReference>
<dbReference type="AlphaFoldDB" id="A0A8S3ZNH6"/>
<evidence type="ECO:0000256" key="4">
    <source>
        <dbReference type="PIRSR" id="PIRSR602401-1"/>
    </source>
</evidence>